<evidence type="ECO:0000256" key="2">
    <source>
        <dbReference type="SAM" id="MobiDB-lite"/>
    </source>
</evidence>
<proteinExistence type="predicted"/>
<accession>A0A1I3NCW3</accession>
<dbReference type="EMBL" id="FORT01000002">
    <property type="protein sequence ID" value="SFJ07002.1"/>
    <property type="molecule type" value="Genomic_DNA"/>
</dbReference>
<evidence type="ECO:0000313" key="5">
    <source>
        <dbReference type="Proteomes" id="UP000198915"/>
    </source>
</evidence>
<dbReference type="Proteomes" id="UP000198915">
    <property type="component" value="Unassembled WGS sequence"/>
</dbReference>
<feature type="transmembrane region" description="Helical" evidence="3">
    <location>
        <begin position="53"/>
        <end position="73"/>
    </location>
</feature>
<evidence type="ECO:0000256" key="3">
    <source>
        <dbReference type="SAM" id="Phobius"/>
    </source>
</evidence>
<keyword evidence="5" id="KW-1185">Reference proteome</keyword>
<keyword evidence="3" id="KW-0812">Transmembrane</keyword>
<feature type="region of interest" description="Disordered" evidence="2">
    <location>
        <begin position="1"/>
        <end position="30"/>
    </location>
</feature>
<sequence>MSDKYLNAQSTTSSTLQLPTNGGQEGKRKRPGAFQSLFRTMVPSQTEANRSPWPFILTIVVWVGLAYAGYAFAVHTLDKQQQYVNERFEQVQEENEKQMVALGEQLTQVQDEMKTVQDGLSNLEEDLQLTGETIGGTNKTKEALQDRIDQLNKQLIDLKASLKKLEDAARAW</sequence>
<keyword evidence="3" id="KW-1133">Transmembrane helix</keyword>
<dbReference type="AlphaFoldDB" id="A0A1I3NCW3"/>
<name>A0A1I3NCW3_9BACL</name>
<dbReference type="SUPFAM" id="SSF46966">
    <property type="entry name" value="Spectrin repeat"/>
    <property type="match status" value="1"/>
</dbReference>
<evidence type="ECO:0000313" key="4">
    <source>
        <dbReference type="EMBL" id="SFJ07002.1"/>
    </source>
</evidence>
<evidence type="ECO:0000256" key="1">
    <source>
        <dbReference type="SAM" id="Coils"/>
    </source>
</evidence>
<reference evidence="5" key="1">
    <citation type="submission" date="2016-10" db="EMBL/GenBank/DDBJ databases">
        <authorList>
            <person name="Varghese N."/>
            <person name="Submissions S."/>
        </authorList>
    </citation>
    <scope>NUCLEOTIDE SEQUENCE [LARGE SCALE GENOMIC DNA]</scope>
    <source>
        <strain evidence="5">OK042</strain>
    </source>
</reference>
<gene>
    <name evidence="4" type="ORF">SAMN05518846_10232</name>
</gene>
<protein>
    <submittedName>
        <fullName evidence="4">Uncharacterized protein</fullName>
    </submittedName>
</protein>
<organism evidence="4 5">
    <name type="scientific">Brevibacillus centrosporus</name>
    <dbReference type="NCBI Taxonomy" id="54910"/>
    <lineage>
        <taxon>Bacteria</taxon>
        <taxon>Bacillati</taxon>
        <taxon>Bacillota</taxon>
        <taxon>Bacilli</taxon>
        <taxon>Bacillales</taxon>
        <taxon>Paenibacillaceae</taxon>
        <taxon>Brevibacillus</taxon>
    </lineage>
</organism>
<keyword evidence="3" id="KW-0472">Membrane</keyword>
<feature type="coiled-coil region" evidence="1">
    <location>
        <begin position="92"/>
        <end position="168"/>
    </location>
</feature>
<dbReference type="RefSeq" id="WP_092266571.1">
    <property type="nucleotide sequence ID" value="NZ_FORT01000002.1"/>
</dbReference>
<keyword evidence="1" id="KW-0175">Coiled coil</keyword>
<dbReference type="Gene3D" id="1.20.5.300">
    <property type="match status" value="1"/>
</dbReference>
<dbReference type="STRING" id="1884381.SAMN05518846_10232"/>